<reference evidence="1" key="1">
    <citation type="journal article" date="2014" name="Front. Microbiol.">
        <title>High frequency of phylogenetically diverse reductive dehalogenase-homologous genes in deep subseafloor sedimentary metagenomes.</title>
        <authorList>
            <person name="Kawai M."/>
            <person name="Futagami T."/>
            <person name="Toyoda A."/>
            <person name="Takaki Y."/>
            <person name="Nishi S."/>
            <person name="Hori S."/>
            <person name="Arai W."/>
            <person name="Tsubouchi T."/>
            <person name="Morono Y."/>
            <person name="Uchiyama I."/>
            <person name="Ito T."/>
            <person name="Fujiyama A."/>
            <person name="Inagaki F."/>
            <person name="Takami H."/>
        </authorList>
    </citation>
    <scope>NUCLEOTIDE SEQUENCE</scope>
    <source>
        <strain evidence="1">Expedition CK06-06</strain>
    </source>
</reference>
<protein>
    <submittedName>
        <fullName evidence="1">Uncharacterized protein</fullName>
    </submittedName>
</protein>
<comment type="caution">
    <text evidence="1">The sequence shown here is derived from an EMBL/GenBank/DDBJ whole genome shotgun (WGS) entry which is preliminary data.</text>
</comment>
<proteinExistence type="predicted"/>
<dbReference type="AlphaFoldDB" id="X0X7X9"/>
<name>X0X7X9_9ZZZZ</name>
<evidence type="ECO:0000313" key="1">
    <source>
        <dbReference type="EMBL" id="GAG39155.1"/>
    </source>
</evidence>
<gene>
    <name evidence="1" type="ORF">S01H1_72924</name>
</gene>
<organism evidence="1">
    <name type="scientific">marine sediment metagenome</name>
    <dbReference type="NCBI Taxonomy" id="412755"/>
    <lineage>
        <taxon>unclassified sequences</taxon>
        <taxon>metagenomes</taxon>
        <taxon>ecological metagenomes</taxon>
    </lineage>
</organism>
<sequence length="198" mass="22410">SRGTIMESDMKEVEKIIDEHKSYLKSINDGIIEGISEGVKEGVAEGLKRGVKDGLKECFTKGFVNIGQDDIQDILEDIPEEFIKNSVKEGARHILEEGTEDYIVRLCQKLVDGIRKEKVKLSKDQTGYVLGLIKRSELEAMKRMVERLPNNPFLREITAGMQTALEESLEKNLEACEERIQKEIENLERGSGRNGKSR</sequence>
<feature type="non-terminal residue" evidence="1">
    <location>
        <position position="1"/>
    </location>
</feature>
<accession>X0X7X9</accession>
<dbReference type="EMBL" id="BARS01048687">
    <property type="protein sequence ID" value="GAG39155.1"/>
    <property type="molecule type" value="Genomic_DNA"/>
</dbReference>